<proteinExistence type="predicted"/>
<comment type="subcellular location">
    <subcellularLocation>
        <location evidence="1">Membrane</location>
        <topology evidence="1">Single-pass membrane protein</topology>
    </subcellularLocation>
</comment>
<dbReference type="AlphaFoldDB" id="A0A6G1EC10"/>
<keyword evidence="2" id="KW-0732">Signal</keyword>
<feature type="domain" description="Wall-associated receptor kinase galacturonan-binding" evidence="3">
    <location>
        <begin position="7"/>
        <end position="48"/>
    </location>
</feature>
<dbReference type="Pfam" id="PF13947">
    <property type="entry name" value="GUB_WAK_bind"/>
    <property type="match status" value="1"/>
</dbReference>
<gene>
    <name evidence="4" type="ORF">E2562_031168</name>
</gene>
<dbReference type="GO" id="GO:0030247">
    <property type="term" value="F:polysaccharide binding"/>
    <property type="evidence" value="ECO:0007669"/>
    <property type="project" value="InterPro"/>
</dbReference>
<dbReference type="OrthoDB" id="693725at2759"/>
<reference evidence="4 5" key="1">
    <citation type="submission" date="2019-11" db="EMBL/GenBank/DDBJ databases">
        <title>Whole genome sequence of Oryza granulata.</title>
        <authorList>
            <person name="Li W."/>
        </authorList>
    </citation>
    <scope>NUCLEOTIDE SEQUENCE [LARGE SCALE GENOMIC DNA]</scope>
    <source>
        <strain evidence="5">cv. Menghai</strain>
        <tissue evidence="4">Leaf</tissue>
    </source>
</reference>
<comment type="caution">
    <text evidence="4">The sequence shown here is derived from an EMBL/GenBank/DDBJ whole genome shotgun (WGS) entry which is preliminary data.</text>
</comment>
<accession>A0A6G1EC10</accession>
<name>A0A6G1EC10_9ORYZ</name>
<evidence type="ECO:0000313" key="5">
    <source>
        <dbReference type="Proteomes" id="UP000479710"/>
    </source>
</evidence>
<keyword evidence="5" id="KW-1185">Reference proteome</keyword>
<dbReference type="PANTHER" id="PTHR33491">
    <property type="entry name" value="OSJNBA0016N04.9 PROTEIN"/>
    <property type="match status" value="1"/>
</dbReference>
<evidence type="ECO:0000259" key="3">
    <source>
        <dbReference type="Pfam" id="PF13947"/>
    </source>
</evidence>
<dbReference type="Proteomes" id="UP000479710">
    <property type="component" value="Unassembled WGS sequence"/>
</dbReference>
<dbReference type="InterPro" id="IPR025287">
    <property type="entry name" value="WAK_GUB"/>
</dbReference>
<sequence>MATLANCPKNCGNLSIHYPFGIGAAGCFRPPDFNLTCDNSTQPPKLFLHDGDTEVVGGTDSGTDMDVGSSEVITVNISATIPMLPGVSYYNYSWKFSDSFGIWEGSLNITGCELDRSLGHNRSANMP</sequence>
<protein>
    <recommendedName>
        <fullName evidence="3">Wall-associated receptor kinase galacturonan-binding domain-containing protein</fullName>
    </recommendedName>
</protein>
<evidence type="ECO:0000313" key="4">
    <source>
        <dbReference type="EMBL" id="KAF0922277.1"/>
    </source>
</evidence>
<evidence type="ECO:0000256" key="2">
    <source>
        <dbReference type="ARBA" id="ARBA00022729"/>
    </source>
</evidence>
<dbReference type="GO" id="GO:0016020">
    <property type="term" value="C:membrane"/>
    <property type="evidence" value="ECO:0007669"/>
    <property type="project" value="UniProtKB-SubCell"/>
</dbReference>
<organism evidence="4 5">
    <name type="scientific">Oryza meyeriana var. granulata</name>
    <dbReference type="NCBI Taxonomy" id="110450"/>
    <lineage>
        <taxon>Eukaryota</taxon>
        <taxon>Viridiplantae</taxon>
        <taxon>Streptophyta</taxon>
        <taxon>Embryophyta</taxon>
        <taxon>Tracheophyta</taxon>
        <taxon>Spermatophyta</taxon>
        <taxon>Magnoliopsida</taxon>
        <taxon>Liliopsida</taxon>
        <taxon>Poales</taxon>
        <taxon>Poaceae</taxon>
        <taxon>BOP clade</taxon>
        <taxon>Oryzoideae</taxon>
        <taxon>Oryzeae</taxon>
        <taxon>Oryzinae</taxon>
        <taxon>Oryza</taxon>
        <taxon>Oryza meyeriana</taxon>
    </lineage>
</organism>
<dbReference type="EMBL" id="SPHZ02000004">
    <property type="protein sequence ID" value="KAF0922277.1"/>
    <property type="molecule type" value="Genomic_DNA"/>
</dbReference>
<evidence type="ECO:0000256" key="1">
    <source>
        <dbReference type="ARBA" id="ARBA00004167"/>
    </source>
</evidence>